<gene>
    <name evidence="3" type="ORF">H4W81_001722</name>
</gene>
<evidence type="ECO:0000256" key="1">
    <source>
        <dbReference type="SAM" id="MobiDB-lite"/>
    </source>
</evidence>
<evidence type="ECO:0008006" key="5">
    <source>
        <dbReference type="Google" id="ProtNLM"/>
    </source>
</evidence>
<proteinExistence type="predicted"/>
<evidence type="ECO:0000313" key="3">
    <source>
        <dbReference type="EMBL" id="MBE1558943.1"/>
    </source>
</evidence>
<feature type="chain" id="PRO_5045086477" description="Peptidase M11 gametolysin domain-containing protein" evidence="2">
    <location>
        <begin position="32"/>
        <end position="512"/>
    </location>
</feature>
<dbReference type="PROSITE" id="PS51257">
    <property type="entry name" value="PROKAR_LIPOPROTEIN"/>
    <property type="match status" value="1"/>
</dbReference>
<comment type="caution">
    <text evidence="3">The sequence shown here is derived from an EMBL/GenBank/DDBJ whole genome shotgun (WGS) entry which is preliminary data.</text>
</comment>
<name>A0ABR9KB37_9ACTN</name>
<feature type="region of interest" description="Disordered" evidence="1">
    <location>
        <begin position="462"/>
        <end position="482"/>
    </location>
</feature>
<dbReference type="EMBL" id="JADBEF010000001">
    <property type="protein sequence ID" value="MBE1558943.1"/>
    <property type="molecule type" value="Genomic_DNA"/>
</dbReference>
<organism evidence="3 4">
    <name type="scientific">Nonomuraea africana</name>
    <dbReference type="NCBI Taxonomy" id="46171"/>
    <lineage>
        <taxon>Bacteria</taxon>
        <taxon>Bacillati</taxon>
        <taxon>Actinomycetota</taxon>
        <taxon>Actinomycetes</taxon>
        <taxon>Streptosporangiales</taxon>
        <taxon>Streptosporangiaceae</taxon>
        <taxon>Nonomuraea</taxon>
    </lineage>
</organism>
<evidence type="ECO:0000256" key="2">
    <source>
        <dbReference type="SAM" id="SignalP"/>
    </source>
</evidence>
<feature type="compositionally biased region" description="Polar residues" evidence="1">
    <location>
        <begin position="469"/>
        <end position="479"/>
    </location>
</feature>
<keyword evidence="2" id="KW-0732">Signal</keyword>
<dbReference type="SUPFAM" id="SSF55486">
    <property type="entry name" value="Metalloproteases ('zincins'), catalytic domain"/>
    <property type="match status" value="1"/>
</dbReference>
<dbReference type="Gene3D" id="3.40.390.10">
    <property type="entry name" value="Collagenase (Catalytic Domain)"/>
    <property type="match status" value="1"/>
</dbReference>
<dbReference type="InterPro" id="IPR024079">
    <property type="entry name" value="MetalloPept_cat_dom_sf"/>
</dbReference>
<evidence type="ECO:0000313" key="4">
    <source>
        <dbReference type="Proteomes" id="UP000661607"/>
    </source>
</evidence>
<protein>
    <recommendedName>
        <fullName evidence="5">Peptidase M11 gametolysin domain-containing protein</fullName>
    </recommendedName>
</protein>
<sequence length="512" mass="54026">MKRADRRRTVRLAMVFSLALACALRTGPATAAAAPTATCGFRGEHLTLEKGAAVALDLSLTNTGAVDATFTAVMLPNDLYGERHPVATRTLGADLGAGVNAQLTTTSAAFGTDEVTIEITSSVTGDTVLARCTATLTISPDTDADGLLDAWESSGIDVDGDAVADLTLRGANPRRRDIYLEIDHMADHRLRPEARQDVVDAFARAPLANPDGSSGITLHVEEDEELAHQDNLTTWSGFDAIKAASFGTAAQRADPEALAAKKLVYHYVVFAHQHDNGTSSGRAEIHGDDILVTLGADTWGLNDAGTHHVGTRRQQAGTLMHELGHNLGLQHGGDSDVNCKPNYISVMSYAFQTGYIPQAGGGRKLDYSTQTLNQLDESRLLERDGVGDAGPNFTYWSSDGGVGGWSSDQADAGLDWDEDGREDTLPVAVDVNDLGISGCGPSPGQTLTGHDDWQHLDLNFRDDADFGQGSHSPTPSELTGESARRIDDLTAAALAPKAAAATLTVTDSGGQR</sequence>
<accession>A0ABR9KB37</accession>
<feature type="signal peptide" evidence="2">
    <location>
        <begin position="1"/>
        <end position="31"/>
    </location>
</feature>
<dbReference type="RefSeq" id="WP_192774290.1">
    <property type="nucleotide sequence ID" value="NZ_BAAASY010000017.1"/>
</dbReference>
<keyword evidence="4" id="KW-1185">Reference proteome</keyword>
<reference evidence="3 4" key="1">
    <citation type="submission" date="2020-10" db="EMBL/GenBank/DDBJ databases">
        <title>Sequencing the genomes of 1000 actinobacteria strains.</title>
        <authorList>
            <person name="Klenk H.-P."/>
        </authorList>
    </citation>
    <scope>NUCLEOTIDE SEQUENCE [LARGE SCALE GENOMIC DNA]</scope>
    <source>
        <strain evidence="3 4">DSM 43748</strain>
    </source>
</reference>
<dbReference type="Proteomes" id="UP000661607">
    <property type="component" value="Unassembled WGS sequence"/>
</dbReference>